<proteinExistence type="predicted"/>
<feature type="compositionally biased region" description="Polar residues" evidence="1">
    <location>
        <begin position="22"/>
        <end position="31"/>
    </location>
</feature>
<reference evidence="2" key="1">
    <citation type="submission" date="2014-09" db="EMBL/GenBank/DDBJ databases">
        <authorList>
            <person name="Magalhaes I.L.F."/>
            <person name="Oliveira U."/>
            <person name="Santos F.R."/>
            <person name="Vidigal T.H.D.A."/>
            <person name="Brescovit A.D."/>
            <person name="Santos A.J."/>
        </authorList>
    </citation>
    <scope>NUCLEOTIDE SEQUENCE</scope>
    <source>
        <tissue evidence="2">Shoot tissue taken approximately 20 cm above the soil surface</tissue>
    </source>
</reference>
<name>A0A0A8YMX1_ARUDO</name>
<reference evidence="2" key="2">
    <citation type="journal article" date="2015" name="Data Brief">
        <title>Shoot transcriptome of the giant reed, Arundo donax.</title>
        <authorList>
            <person name="Barrero R.A."/>
            <person name="Guerrero F.D."/>
            <person name="Moolhuijzen P."/>
            <person name="Goolsby J.A."/>
            <person name="Tidwell J."/>
            <person name="Bellgard S.E."/>
            <person name="Bellgard M.I."/>
        </authorList>
    </citation>
    <scope>NUCLEOTIDE SEQUENCE</scope>
    <source>
        <tissue evidence="2">Shoot tissue taken approximately 20 cm above the soil surface</tissue>
    </source>
</reference>
<evidence type="ECO:0000256" key="1">
    <source>
        <dbReference type="SAM" id="MobiDB-lite"/>
    </source>
</evidence>
<sequence>MHGAQVSRCEAGDRGRTRKTHSCSQYESTSL</sequence>
<organism evidence="2">
    <name type="scientific">Arundo donax</name>
    <name type="common">Giant reed</name>
    <name type="synonym">Donax arundinaceus</name>
    <dbReference type="NCBI Taxonomy" id="35708"/>
    <lineage>
        <taxon>Eukaryota</taxon>
        <taxon>Viridiplantae</taxon>
        <taxon>Streptophyta</taxon>
        <taxon>Embryophyta</taxon>
        <taxon>Tracheophyta</taxon>
        <taxon>Spermatophyta</taxon>
        <taxon>Magnoliopsida</taxon>
        <taxon>Liliopsida</taxon>
        <taxon>Poales</taxon>
        <taxon>Poaceae</taxon>
        <taxon>PACMAD clade</taxon>
        <taxon>Arundinoideae</taxon>
        <taxon>Arundineae</taxon>
        <taxon>Arundo</taxon>
    </lineage>
</organism>
<protein>
    <submittedName>
        <fullName evidence="2">Uncharacterized protein</fullName>
    </submittedName>
</protein>
<feature type="region of interest" description="Disordered" evidence="1">
    <location>
        <begin position="1"/>
        <end position="31"/>
    </location>
</feature>
<dbReference type="EMBL" id="GBRH01270922">
    <property type="protein sequence ID" value="JAD26973.1"/>
    <property type="molecule type" value="Transcribed_RNA"/>
</dbReference>
<dbReference type="AlphaFoldDB" id="A0A0A8YMX1"/>
<accession>A0A0A8YMX1</accession>
<evidence type="ECO:0000313" key="2">
    <source>
        <dbReference type="EMBL" id="JAD26973.1"/>
    </source>
</evidence>